<accession>A0A1N7GIV8</accession>
<proteinExistence type="predicted"/>
<name>A0A1N7GIV8_9ACTN</name>
<evidence type="ECO:0000313" key="1">
    <source>
        <dbReference type="EMBL" id="SIS12533.1"/>
    </source>
</evidence>
<dbReference type="EMBL" id="FTNI01000029">
    <property type="protein sequence ID" value="SIS12533.1"/>
    <property type="molecule type" value="Genomic_DNA"/>
</dbReference>
<dbReference type="AlphaFoldDB" id="A0A1N7GIV8"/>
<reference evidence="2" key="1">
    <citation type="submission" date="2017-01" db="EMBL/GenBank/DDBJ databases">
        <authorList>
            <person name="Varghese N."/>
            <person name="Submissions S."/>
        </authorList>
    </citation>
    <scope>NUCLEOTIDE SEQUENCE [LARGE SCALE GENOMIC DNA]</scope>
    <source>
        <strain evidence="2">ATCC 12950</strain>
    </source>
</reference>
<sequence>MEYQIVDRFHVVPGARLVTRAEYLLGLPAPSRSNTLEYAVAYGLAEMADRTGLIENYHPPRLVEDGHLDRGLEKTLARGLNRPTSYDAFTIISASRLESYLCDIGYLAFWPDDTGEYHLHLALPVDRDRIRAAIVSDPHLFPLLDPDDDED</sequence>
<organism evidence="1 2">
    <name type="scientific">Microbispora rosea</name>
    <dbReference type="NCBI Taxonomy" id="58117"/>
    <lineage>
        <taxon>Bacteria</taxon>
        <taxon>Bacillati</taxon>
        <taxon>Actinomycetota</taxon>
        <taxon>Actinomycetes</taxon>
        <taxon>Streptosporangiales</taxon>
        <taxon>Streptosporangiaceae</taxon>
        <taxon>Microbispora</taxon>
    </lineage>
</organism>
<gene>
    <name evidence="1" type="ORF">SAMN05421833_12982</name>
</gene>
<keyword evidence="2" id="KW-1185">Reference proteome</keyword>
<evidence type="ECO:0000313" key="2">
    <source>
        <dbReference type="Proteomes" id="UP000186096"/>
    </source>
</evidence>
<dbReference type="Proteomes" id="UP000186096">
    <property type="component" value="Unassembled WGS sequence"/>
</dbReference>
<protein>
    <submittedName>
        <fullName evidence="1">Uncharacterized protein</fullName>
    </submittedName>
</protein>
<dbReference type="RefSeq" id="WP_076440642.1">
    <property type="nucleotide sequence ID" value="NZ_FTNI01000029.1"/>
</dbReference>